<accession>G0QNK2</accession>
<dbReference type="EMBL" id="GL983500">
    <property type="protein sequence ID" value="EGR33191.1"/>
    <property type="molecule type" value="Genomic_DNA"/>
</dbReference>
<evidence type="ECO:0000313" key="1">
    <source>
        <dbReference type="EMBL" id="EGR33191.1"/>
    </source>
</evidence>
<gene>
    <name evidence="1" type="ORF">IMG5_206851</name>
</gene>
<protein>
    <recommendedName>
        <fullName evidence="3">Non-haem dioxygenase N-terminal domain-containing protein</fullName>
    </recommendedName>
</protein>
<dbReference type="Gene3D" id="2.60.120.330">
    <property type="entry name" value="B-lactam Antibiotic, Isopenicillin N Synthase, Chain"/>
    <property type="match status" value="1"/>
</dbReference>
<dbReference type="eggNOG" id="ENOG502QRGK">
    <property type="taxonomic scope" value="Eukaryota"/>
</dbReference>
<evidence type="ECO:0000313" key="2">
    <source>
        <dbReference type="Proteomes" id="UP000008983"/>
    </source>
</evidence>
<sequence length="349" mass="39062">QVIVFDFSEISDQSLNLNSKIIEAFGPEGVGLCLIKNVPGYPQARLKLLPLAHKLAHLPQEKLKELTKPEYMHAIGWSHGVEQFKGQYDFQKGSFYANPLRDIPIELTEQQKKNGAFYGPNVWPKDTIPELETVFKNMGKIIVETGSLLSHHIDKYVNSVQANYKIGTLEDIVKNGQQPLARLLHYFASNKQKNIDDDWCGWHNDHAALTGLCGAIYTDSQGNIVEDFSDPEGGLYAKNRFTEIQRIQIPADCLAFQIGETAQIITGGFLEATPHCVVRGSKSINSGVSRNSFAMFMQPGPDYVLNVPDGVSIDQAVGREAYNVPKLKNRWEQGISYLNYSFNSFKSYS</sequence>
<dbReference type="SUPFAM" id="SSF51197">
    <property type="entry name" value="Clavaminate synthase-like"/>
    <property type="match status" value="1"/>
</dbReference>
<reference evidence="1 2" key="1">
    <citation type="submission" date="2011-07" db="EMBL/GenBank/DDBJ databases">
        <authorList>
            <person name="Coyne R."/>
            <person name="Brami D."/>
            <person name="Johnson J."/>
            <person name="Hostetler J."/>
            <person name="Hannick L."/>
            <person name="Clark T."/>
            <person name="Cassidy-Hanley D."/>
            <person name="Inman J."/>
        </authorList>
    </citation>
    <scope>NUCLEOTIDE SEQUENCE [LARGE SCALE GENOMIC DNA]</scope>
    <source>
        <strain evidence="1 2">G5</strain>
    </source>
</reference>
<dbReference type="OMA" id="LYIHSRT"/>
<organism evidence="1 2">
    <name type="scientific">Ichthyophthirius multifiliis</name>
    <name type="common">White spot disease agent</name>
    <name type="synonym">Ich</name>
    <dbReference type="NCBI Taxonomy" id="5932"/>
    <lineage>
        <taxon>Eukaryota</taxon>
        <taxon>Sar</taxon>
        <taxon>Alveolata</taxon>
        <taxon>Ciliophora</taxon>
        <taxon>Intramacronucleata</taxon>
        <taxon>Oligohymenophorea</taxon>
        <taxon>Hymenostomatida</taxon>
        <taxon>Ophryoglenina</taxon>
        <taxon>Ichthyophthirius</taxon>
    </lineage>
</organism>
<dbReference type="STRING" id="857967.G0QNK2"/>
<proteinExistence type="predicted"/>
<dbReference type="AlphaFoldDB" id="G0QNK2"/>
<dbReference type="InterPro" id="IPR027443">
    <property type="entry name" value="IPNS-like_sf"/>
</dbReference>
<dbReference type="OrthoDB" id="407774at2759"/>
<feature type="non-terminal residue" evidence="1">
    <location>
        <position position="1"/>
    </location>
</feature>
<dbReference type="InParanoid" id="G0QNK2"/>
<evidence type="ECO:0008006" key="3">
    <source>
        <dbReference type="Google" id="ProtNLM"/>
    </source>
</evidence>
<dbReference type="PANTHER" id="PTHR48420">
    <property type="entry name" value="NON-HAEM DIOXYGENASE N-TERMINAL DOMAIN-CONTAINING PROTEIN"/>
    <property type="match status" value="1"/>
</dbReference>
<dbReference type="Proteomes" id="UP000008983">
    <property type="component" value="Unassembled WGS sequence"/>
</dbReference>
<keyword evidence="2" id="KW-1185">Reference proteome</keyword>
<name>G0QNK2_ICHMU</name>
<dbReference type="RefSeq" id="XP_004037177.1">
    <property type="nucleotide sequence ID" value="XM_004037129.1"/>
</dbReference>
<dbReference type="GeneID" id="14909370"/>
<dbReference type="PANTHER" id="PTHR48420:SF1">
    <property type="entry name" value="NON-HAEM DIOXYGENASE N-TERMINAL DOMAIN-CONTAINING PROTEIN"/>
    <property type="match status" value="1"/>
</dbReference>